<evidence type="ECO:0000313" key="10">
    <source>
        <dbReference type="Proteomes" id="UP001499882"/>
    </source>
</evidence>
<proteinExistence type="inferred from homology"/>
<keyword evidence="4 7" id="KW-0812">Transmembrane</keyword>
<accession>A0ABP8ZAX9</accession>
<dbReference type="SUPFAM" id="SSF161098">
    <property type="entry name" value="MetI-like"/>
    <property type="match status" value="1"/>
</dbReference>
<sequence>MRKSRAMSALQYGWAAVLVVFTLFPFYWMLVSALRGSDNVLTSRLTPGPFTLEGFVNLMDVTPFPTYLTNSMIVSLSLTALTIVIVTPIAYALSKMRGRLGRALGFSVLLGYMVPEVLLMIPIFVILVRVNLDNSLAGLVVGLLSVTMPLGLWLMTGFMKTIPPALEEAARIDGASWTEIFWYVILPLARPGILTVGIFSFIIGWTDYLFALTMIRSEELKTLPVGLSTLYGKFDSSWSEIMAGAVVVSIPAIILVAATARHFVGGLSQGATKG</sequence>
<dbReference type="Gene3D" id="1.10.3720.10">
    <property type="entry name" value="MetI-like"/>
    <property type="match status" value="1"/>
</dbReference>
<dbReference type="PROSITE" id="PS50928">
    <property type="entry name" value="ABC_TM1"/>
    <property type="match status" value="1"/>
</dbReference>
<evidence type="ECO:0000256" key="6">
    <source>
        <dbReference type="ARBA" id="ARBA00023136"/>
    </source>
</evidence>
<dbReference type="PANTHER" id="PTHR32243">
    <property type="entry name" value="MALTOSE TRANSPORT SYSTEM PERMEASE-RELATED"/>
    <property type="match status" value="1"/>
</dbReference>
<name>A0ABP8ZAX9_9ACTN</name>
<evidence type="ECO:0000313" key="9">
    <source>
        <dbReference type="EMBL" id="GAA4751440.1"/>
    </source>
</evidence>
<gene>
    <name evidence="9" type="ORF">GCM10023350_40910</name>
</gene>
<dbReference type="CDD" id="cd06261">
    <property type="entry name" value="TM_PBP2"/>
    <property type="match status" value="1"/>
</dbReference>
<dbReference type="InterPro" id="IPR050901">
    <property type="entry name" value="BP-dep_ABC_trans_perm"/>
</dbReference>
<feature type="transmembrane region" description="Helical" evidence="7">
    <location>
        <begin position="67"/>
        <end position="91"/>
    </location>
</feature>
<comment type="similarity">
    <text evidence="7">Belongs to the binding-protein-dependent transport system permease family.</text>
</comment>
<evidence type="ECO:0000256" key="1">
    <source>
        <dbReference type="ARBA" id="ARBA00004651"/>
    </source>
</evidence>
<keyword evidence="10" id="KW-1185">Reference proteome</keyword>
<reference evidence="10" key="1">
    <citation type="journal article" date="2019" name="Int. J. Syst. Evol. Microbiol.">
        <title>The Global Catalogue of Microorganisms (GCM) 10K type strain sequencing project: providing services to taxonomists for standard genome sequencing and annotation.</title>
        <authorList>
            <consortium name="The Broad Institute Genomics Platform"/>
            <consortium name="The Broad Institute Genome Sequencing Center for Infectious Disease"/>
            <person name="Wu L."/>
            <person name="Ma J."/>
        </authorList>
    </citation>
    <scope>NUCLEOTIDE SEQUENCE [LARGE SCALE GENOMIC DNA]</scope>
    <source>
        <strain evidence="10">JCM 18532</strain>
    </source>
</reference>
<dbReference type="EMBL" id="BAABKN010000026">
    <property type="protein sequence ID" value="GAA4751440.1"/>
    <property type="molecule type" value="Genomic_DNA"/>
</dbReference>
<feature type="transmembrane region" description="Helical" evidence="7">
    <location>
        <begin position="12"/>
        <end position="30"/>
    </location>
</feature>
<evidence type="ECO:0000256" key="3">
    <source>
        <dbReference type="ARBA" id="ARBA00022475"/>
    </source>
</evidence>
<dbReference type="InterPro" id="IPR000515">
    <property type="entry name" value="MetI-like"/>
</dbReference>
<comment type="caution">
    <text evidence="9">The sequence shown here is derived from an EMBL/GenBank/DDBJ whole genome shotgun (WGS) entry which is preliminary data.</text>
</comment>
<keyword evidence="2 7" id="KW-0813">Transport</keyword>
<keyword evidence="5 7" id="KW-1133">Transmembrane helix</keyword>
<feature type="transmembrane region" description="Helical" evidence="7">
    <location>
        <begin position="136"/>
        <end position="159"/>
    </location>
</feature>
<feature type="transmembrane region" description="Helical" evidence="7">
    <location>
        <begin position="103"/>
        <end position="130"/>
    </location>
</feature>
<evidence type="ECO:0000256" key="4">
    <source>
        <dbReference type="ARBA" id="ARBA00022692"/>
    </source>
</evidence>
<evidence type="ECO:0000256" key="5">
    <source>
        <dbReference type="ARBA" id="ARBA00022989"/>
    </source>
</evidence>
<dbReference type="Proteomes" id="UP001499882">
    <property type="component" value="Unassembled WGS sequence"/>
</dbReference>
<dbReference type="PANTHER" id="PTHR32243:SF18">
    <property type="entry name" value="INNER MEMBRANE ABC TRANSPORTER PERMEASE PROTEIN YCJP"/>
    <property type="match status" value="1"/>
</dbReference>
<dbReference type="RefSeq" id="WP_345528825.1">
    <property type="nucleotide sequence ID" value="NZ_BAABKN010000026.1"/>
</dbReference>
<feature type="transmembrane region" description="Helical" evidence="7">
    <location>
        <begin position="241"/>
        <end position="264"/>
    </location>
</feature>
<comment type="subcellular location">
    <subcellularLocation>
        <location evidence="1 7">Cell membrane</location>
        <topology evidence="1 7">Multi-pass membrane protein</topology>
    </subcellularLocation>
</comment>
<evidence type="ECO:0000259" key="8">
    <source>
        <dbReference type="PROSITE" id="PS50928"/>
    </source>
</evidence>
<dbReference type="Pfam" id="PF00528">
    <property type="entry name" value="BPD_transp_1"/>
    <property type="match status" value="1"/>
</dbReference>
<evidence type="ECO:0000256" key="7">
    <source>
        <dbReference type="RuleBase" id="RU363032"/>
    </source>
</evidence>
<feature type="domain" description="ABC transmembrane type-1" evidence="8">
    <location>
        <begin position="68"/>
        <end position="259"/>
    </location>
</feature>
<dbReference type="InterPro" id="IPR035906">
    <property type="entry name" value="MetI-like_sf"/>
</dbReference>
<organism evidence="9 10">
    <name type="scientific">Nocardioides endophyticus</name>
    <dbReference type="NCBI Taxonomy" id="1353775"/>
    <lineage>
        <taxon>Bacteria</taxon>
        <taxon>Bacillati</taxon>
        <taxon>Actinomycetota</taxon>
        <taxon>Actinomycetes</taxon>
        <taxon>Propionibacteriales</taxon>
        <taxon>Nocardioidaceae</taxon>
        <taxon>Nocardioides</taxon>
    </lineage>
</organism>
<keyword evidence="6 7" id="KW-0472">Membrane</keyword>
<protein>
    <submittedName>
        <fullName evidence="9">Carbohydrate ABC transporter permease</fullName>
    </submittedName>
</protein>
<keyword evidence="3" id="KW-1003">Cell membrane</keyword>
<evidence type="ECO:0000256" key="2">
    <source>
        <dbReference type="ARBA" id="ARBA00022448"/>
    </source>
</evidence>
<feature type="transmembrane region" description="Helical" evidence="7">
    <location>
        <begin position="180"/>
        <end position="205"/>
    </location>
</feature>